<organism evidence="2 3">
    <name type="scientific">Jeongeupia chitinilytica</name>
    <dbReference type="NCBI Taxonomy" id="1041641"/>
    <lineage>
        <taxon>Bacteria</taxon>
        <taxon>Pseudomonadati</taxon>
        <taxon>Pseudomonadota</taxon>
        <taxon>Betaproteobacteria</taxon>
        <taxon>Neisseriales</taxon>
        <taxon>Chitinibacteraceae</taxon>
        <taxon>Jeongeupia</taxon>
    </lineage>
</organism>
<evidence type="ECO:0000313" key="2">
    <source>
        <dbReference type="EMBL" id="GHD58683.1"/>
    </source>
</evidence>
<accession>A0ABQ3GWK0</accession>
<keyword evidence="3" id="KW-1185">Reference proteome</keyword>
<gene>
    <name evidence="2" type="ORF">GCM10007350_08920</name>
</gene>
<feature type="region of interest" description="Disordered" evidence="1">
    <location>
        <begin position="46"/>
        <end position="104"/>
    </location>
</feature>
<evidence type="ECO:0000256" key="1">
    <source>
        <dbReference type="SAM" id="MobiDB-lite"/>
    </source>
</evidence>
<reference evidence="3" key="1">
    <citation type="journal article" date="2019" name="Int. J. Syst. Evol. Microbiol.">
        <title>The Global Catalogue of Microorganisms (GCM) 10K type strain sequencing project: providing services to taxonomists for standard genome sequencing and annotation.</title>
        <authorList>
            <consortium name="The Broad Institute Genomics Platform"/>
            <consortium name="The Broad Institute Genome Sequencing Center for Infectious Disease"/>
            <person name="Wu L."/>
            <person name="Ma J."/>
        </authorList>
    </citation>
    <scope>NUCLEOTIDE SEQUENCE [LARGE SCALE GENOMIC DNA]</scope>
    <source>
        <strain evidence="3">KCTC 23701</strain>
    </source>
</reference>
<name>A0ABQ3GWK0_9NEIS</name>
<protein>
    <submittedName>
        <fullName evidence="2">Uncharacterized protein</fullName>
    </submittedName>
</protein>
<dbReference type="Proteomes" id="UP000604737">
    <property type="component" value="Unassembled WGS sequence"/>
</dbReference>
<comment type="caution">
    <text evidence="2">The sequence shown here is derived from an EMBL/GenBank/DDBJ whole genome shotgun (WGS) entry which is preliminary data.</text>
</comment>
<evidence type="ECO:0000313" key="3">
    <source>
        <dbReference type="Proteomes" id="UP000604737"/>
    </source>
</evidence>
<proteinExistence type="predicted"/>
<dbReference type="EMBL" id="BMYO01000002">
    <property type="protein sequence ID" value="GHD58683.1"/>
    <property type="molecule type" value="Genomic_DNA"/>
</dbReference>
<sequence length="104" mass="10999">MRQREVFDAAGSGEERGEVTELMLHRGLTGLLGGRNLFQQASEPKQFVHARSTGTGMDMGSMRIPSIGRGRNAKAQPPDGIGSQRLATAGAAFSSRSACGRRGP</sequence>